<feature type="domain" description="Ubiquitin-like" evidence="2">
    <location>
        <begin position="381"/>
        <end position="453"/>
    </location>
</feature>
<evidence type="ECO:0000313" key="4">
    <source>
        <dbReference type="Proteomes" id="UP001140510"/>
    </source>
</evidence>
<keyword evidence="4" id="KW-1185">Reference proteome</keyword>
<dbReference type="OrthoDB" id="3365399at2759"/>
<organism evidence="3 4">
    <name type="scientific">Didymella pomorum</name>
    <dbReference type="NCBI Taxonomy" id="749634"/>
    <lineage>
        <taxon>Eukaryota</taxon>
        <taxon>Fungi</taxon>
        <taxon>Dikarya</taxon>
        <taxon>Ascomycota</taxon>
        <taxon>Pezizomycotina</taxon>
        <taxon>Dothideomycetes</taxon>
        <taxon>Pleosporomycetidae</taxon>
        <taxon>Pleosporales</taxon>
        <taxon>Pleosporineae</taxon>
        <taxon>Didymellaceae</taxon>
        <taxon>Didymella</taxon>
    </lineage>
</organism>
<feature type="region of interest" description="Disordered" evidence="1">
    <location>
        <begin position="25"/>
        <end position="183"/>
    </location>
</feature>
<dbReference type="Proteomes" id="UP001140510">
    <property type="component" value="Unassembled WGS sequence"/>
</dbReference>
<evidence type="ECO:0000313" key="3">
    <source>
        <dbReference type="EMBL" id="KAJ4408133.1"/>
    </source>
</evidence>
<sequence>MTDATSGAPPSKKRSLFKRAAWQDAAKKGNEDIFSHSNEFGNIVAEENRRKEEAKRKMQDEAKRKAEEEEKREQAEKQDKKGKRRKVSTDYDEPILPHDDLVDSGRIGRSQSKGQSRTPLSPAPSVPPPNSLAARYGTSARATRSQGSPAQPVIVDLGDSDDDDDSGYKSKSFGDTGDDAANNTEDQHNIALRLSNSTVLENDDLEEVQDPELAAIEARARARAAAKKAAAANGSKAPIAQLLISSELPDTNALMVKVRIDSTIQKPREAWCARQGFSTEMTRNVFFTWKDTRLYDSTTVKRLGIKVDDYGNVSLEGDDDIYDQEENTPKISVVAWTDTLFAQHKREKNAAEEAKRKAAEPSPAATQRTPTPEPEPEVKKCRLFLKAKGFEDFRIQVNPDTTFERLTNAFRDARKIVRTQPLTLMFDGERLSPMDKISDSELEDMDSIDVLLK</sequence>
<name>A0A9W8ZGN6_9PLEO</name>
<dbReference type="PROSITE" id="PS50053">
    <property type="entry name" value="UBIQUITIN_2"/>
    <property type="match status" value="1"/>
</dbReference>
<dbReference type="EMBL" id="JAPEVA010000017">
    <property type="protein sequence ID" value="KAJ4408133.1"/>
    <property type="molecule type" value="Genomic_DNA"/>
</dbReference>
<feature type="compositionally biased region" description="Polar residues" evidence="1">
    <location>
        <begin position="140"/>
        <end position="149"/>
    </location>
</feature>
<gene>
    <name evidence="3" type="ORF">N0V91_003481</name>
</gene>
<dbReference type="InterPro" id="IPR029071">
    <property type="entry name" value="Ubiquitin-like_domsf"/>
</dbReference>
<evidence type="ECO:0000259" key="2">
    <source>
        <dbReference type="PROSITE" id="PS50053"/>
    </source>
</evidence>
<proteinExistence type="predicted"/>
<comment type="caution">
    <text evidence="3">The sequence shown here is derived from an EMBL/GenBank/DDBJ whole genome shotgun (WGS) entry which is preliminary data.</text>
</comment>
<dbReference type="InterPro" id="IPR000626">
    <property type="entry name" value="Ubiquitin-like_dom"/>
</dbReference>
<protein>
    <recommendedName>
        <fullName evidence="2">Ubiquitin-like domain-containing protein</fullName>
    </recommendedName>
</protein>
<evidence type="ECO:0000256" key="1">
    <source>
        <dbReference type="SAM" id="MobiDB-lite"/>
    </source>
</evidence>
<accession>A0A9W8ZGN6</accession>
<dbReference type="Gene3D" id="3.10.20.90">
    <property type="entry name" value="Phosphatidylinositol 3-kinase Catalytic Subunit, Chain A, domain 1"/>
    <property type="match status" value="1"/>
</dbReference>
<feature type="compositionally biased region" description="Basic and acidic residues" evidence="1">
    <location>
        <begin position="25"/>
        <end position="34"/>
    </location>
</feature>
<dbReference type="AlphaFoldDB" id="A0A9W8ZGN6"/>
<reference evidence="3" key="1">
    <citation type="submission" date="2022-10" db="EMBL/GenBank/DDBJ databases">
        <title>Tapping the CABI collections for fungal endophytes: first genome assemblies for Collariella, Neodidymelliopsis, Ascochyta clinopodiicola, Didymella pomorum, Didymosphaeria variabile, Neocosmospora piperis and Neocucurbitaria cava.</title>
        <authorList>
            <person name="Hill R."/>
        </authorList>
    </citation>
    <scope>NUCLEOTIDE SEQUENCE</scope>
    <source>
        <strain evidence="3">IMI 355091</strain>
    </source>
</reference>
<dbReference type="InterPro" id="IPR022617">
    <property type="entry name" value="Rad60/SUMO-like_dom"/>
</dbReference>
<dbReference type="Pfam" id="PF11976">
    <property type="entry name" value="Rad60-SLD"/>
    <property type="match status" value="1"/>
</dbReference>
<feature type="compositionally biased region" description="Basic and acidic residues" evidence="1">
    <location>
        <begin position="348"/>
        <end position="359"/>
    </location>
</feature>
<feature type="compositionally biased region" description="Polar residues" evidence="1">
    <location>
        <begin position="109"/>
        <end position="118"/>
    </location>
</feature>
<dbReference type="SUPFAM" id="SSF54236">
    <property type="entry name" value="Ubiquitin-like"/>
    <property type="match status" value="1"/>
</dbReference>
<feature type="compositionally biased region" description="Pro residues" evidence="1">
    <location>
        <begin position="121"/>
        <end position="130"/>
    </location>
</feature>
<feature type="compositionally biased region" description="Basic and acidic residues" evidence="1">
    <location>
        <begin position="46"/>
        <end position="79"/>
    </location>
</feature>
<feature type="region of interest" description="Disordered" evidence="1">
    <location>
        <begin position="347"/>
        <end position="378"/>
    </location>
</feature>